<keyword evidence="2" id="KW-1185">Reference proteome</keyword>
<dbReference type="HOGENOM" id="CLU_2040708_0_0_1"/>
<dbReference type="OrthoDB" id="8912020at2759"/>
<protein>
    <submittedName>
        <fullName evidence="1">Uncharacterized protein</fullName>
    </submittedName>
</protein>
<evidence type="ECO:0000313" key="2">
    <source>
        <dbReference type="Proteomes" id="UP000030746"/>
    </source>
</evidence>
<gene>
    <name evidence="1" type="ORF">LOTGIDRAFT_158397</name>
</gene>
<evidence type="ECO:0000313" key="1">
    <source>
        <dbReference type="EMBL" id="ESO99316.1"/>
    </source>
</evidence>
<dbReference type="GeneID" id="20237711"/>
<dbReference type="AlphaFoldDB" id="V4AZZ0"/>
<reference evidence="1 2" key="1">
    <citation type="journal article" date="2013" name="Nature">
        <title>Insights into bilaterian evolution from three spiralian genomes.</title>
        <authorList>
            <person name="Simakov O."/>
            <person name="Marletaz F."/>
            <person name="Cho S.J."/>
            <person name="Edsinger-Gonzales E."/>
            <person name="Havlak P."/>
            <person name="Hellsten U."/>
            <person name="Kuo D.H."/>
            <person name="Larsson T."/>
            <person name="Lv J."/>
            <person name="Arendt D."/>
            <person name="Savage R."/>
            <person name="Osoegawa K."/>
            <person name="de Jong P."/>
            <person name="Grimwood J."/>
            <person name="Chapman J.A."/>
            <person name="Shapiro H."/>
            <person name="Aerts A."/>
            <person name="Otillar R.P."/>
            <person name="Terry A.Y."/>
            <person name="Boore J.L."/>
            <person name="Grigoriev I.V."/>
            <person name="Lindberg D.R."/>
            <person name="Seaver E.C."/>
            <person name="Weisblat D.A."/>
            <person name="Putnam N.H."/>
            <person name="Rokhsar D.S."/>
        </authorList>
    </citation>
    <scope>NUCLEOTIDE SEQUENCE [LARGE SCALE GENOMIC DNA]</scope>
</reference>
<organism evidence="1 2">
    <name type="scientific">Lottia gigantea</name>
    <name type="common">Giant owl limpet</name>
    <dbReference type="NCBI Taxonomy" id="225164"/>
    <lineage>
        <taxon>Eukaryota</taxon>
        <taxon>Metazoa</taxon>
        <taxon>Spiralia</taxon>
        <taxon>Lophotrochozoa</taxon>
        <taxon>Mollusca</taxon>
        <taxon>Gastropoda</taxon>
        <taxon>Patellogastropoda</taxon>
        <taxon>Lottioidea</taxon>
        <taxon>Lottiidae</taxon>
        <taxon>Lottia</taxon>
    </lineage>
</organism>
<sequence>MFTGEKKYQLNEIFNMIEDEIGEDSVVACFPTGDSFEITMIDNESAKYLVENGIESNGNGFPCVHFLWFGKKPLIKFNTIQGPFNKGGLNIPAIRFIKEEFRLYWLAYTSSSFHGESANIL</sequence>
<dbReference type="Proteomes" id="UP000030746">
    <property type="component" value="Unassembled WGS sequence"/>
</dbReference>
<name>V4AZZ0_LOTGI</name>
<dbReference type="CTD" id="20237711"/>
<dbReference type="RefSeq" id="XP_009049807.1">
    <property type="nucleotide sequence ID" value="XM_009051559.1"/>
</dbReference>
<dbReference type="EMBL" id="KB201037">
    <property type="protein sequence ID" value="ESO99316.1"/>
    <property type="molecule type" value="Genomic_DNA"/>
</dbReference>
<dbReference type="KEGG" id="lgi:LOTGIDRAFT_158397"/>
<proteinExistence type="predicted"/>
<accession>V4AZZ0</accession>